<keyword evidence="3" id="KW-1185">Reference proteome</keyword>
<evidence type="ECO:0000313" key="3">
    <source>
        <dbReference type="Proteomes" id="UP000825890"/>
    </source>
</evidence>
<dbReference type="Proteomes" id="UP000825890">
    <property type="component" value="Unassembled WGS sequence"/>
</dbReference>
<dbReference type="EMBL" id="BOLY01000006">
    <property type="protein sequence ID" value="GIZ46938.1"/>
    <property type="molecule type" value="Genomic_DNA"/>
</dbReference>
<dbReference type="OrthoDB" id="2751409at2759"/>
<accession>A0A9P3FGR9</accession>
<dbReference type="InterPro" id="IPR001810">
    <property type="entry name" value="F-box_dom"/>
</dbReference>
<sequence length="388" mass="43724">MNYVPRNMWDVLPFSENPAGQPSVCQTCGQAGHTEDSHAAIPDPNATTTIQTLPPELMLNVLSHLPARQIQGCRAVSKDFCELIDDPKNDAALLRAVGERYDGLADAQYFAGTHHEPNFPKFLFAWIARRGVWKCHYHTEWIIESAVAQYAANNSSTIWSLVRGPESEKANDREWDDLPLDLIRWLGSIGDALVQAYVDTHCPDLTTTPDGETPKICEVNTVEEFLAIVDSTEYCDNWRLEVKRWGLTTLDREDFRQWYLDIKSLKEPKGPAHPSARHKIDSNWLLSIPRSGDAALEIPKHTVTDLAHWKQDPEPMDVNASGFWSRRNGRYTAQELGDLLGVALPELGRDSTYGVRSTWAVMALCRAKKGQPLTAWEKAAVLEELYLF</sequence>
<dbReference type="PROSITE" id="PS50181">
    <property type="entry name" value="FBOX"/>
    <property type="match status" value="1"/>
</dbReference>
<dbReference type="Pfam" id="PF12937">
    <property type="entry name" value="F-box-like"/>
    <property type="match status" value="1"/>
</dbReference>
<dbReference type="Gene3D" id="1.20.1280.50">
    <property type="match status" value="1"/>
</dbReference>
<evidence type="ECO:0000259" key="1">
    <source>
        <dbReference type="PROSITE" id="PS50181"/>
    </source>
</evidence>
<name>A0A9P3FGR9_9PEZI</name>
<dbReference type="AlphaFoldDB" id="A0A9P3FGR9"/>
<comment type="caution">
    <text evidence="2">The sequence shown here is derived from an EMBL/GenBank/DDBJ whole genome shotgun (WGS) entry which is preliminary data.</text>
</comment>
<feature type="domain" description="F-box" evidence="1">
    <location>
        <begin position="47"/>
        <end position="96"/>
    </location>
</feature>
<reference evidence="2 3" key="1">
    <citation type="submission" date="2021-01" db="EMBL/GenBank/DDBJ databases">
        <title>Cercospora kikuchii MAFF 305040 whole genome shotgun sequence.</title>
        <authorList>
            <person name="Kashiwa T."/>
            <person name="Suzuki T."/>
        </authorList>
    </citation>
    <scope>NUCLEOTIDE SEQUENCE [LARGE SCALE GENOMIC DNA]</scope>
    <source>
        <strain evidence="2 3">MAFF 305040</strain>
    </source>
</reference>
<organism evidence="2 3">
    <name type="scientific">Cercospora kikuchii</name>
    <dbReference type="NCBI Taxonomy" id="84275"/>
    <lineage>
        <taxon>Eukaryota</taxon>
        <taxon>Fungi</taxon>
        <taxon>Dikarya</taxon>
        <taxon>Ascomycota</taxon>
        <taxon>Pezizomycotina</taxon>
        <taxon>Dothideomycetes</taxon>
        <taxon>Dothideomycetidae</taxon>
        <taxon>Mycosphaerellales</taxon>
        <taxon>Mycosphaerellaceae</taxon>
        <taxon>Cercospora</taxon>
    </lineage>
</organism>
<dbReference type="SUPFAM" id="SSF81383">
    <property type="entry name" value="F-box domain"/>
    <property type="match status" value="1"/>
</dbReference>
<dbReference type="RefSeq" id="XP_044661425.1">
    <property type="nucleotide sequence ID" value="XM_044805490.1"/>
</dbReference>
<protein>
    <recommendedName>
        <fullName evidence="1">F-box domain-containing protein</fullName>
    </recommendedName>
</protein>
<dbReference type="SMART" id="SM00256">
    <property type="entry name" value="FBOX"/>
    <property type="match status" value="1"/>
</dbReference>
<dbReference type="InterPro" id="IPR036047">
    <property type="entry name" value="F-box-like_dom_sf"/>
</dbReference>
<proteinExistence type="predicted"/>
<gene>
    <name evidence="2" type="ORF">CKM354_001004100</name>
</gene>
<dbReference type="GeneID" id="68295616"/>
<evidence type="ECO:0000313" key="2">
    <source>
        <dbReference type="EMBL" id="GIZ46938.1"/>
    </source>
</evidence>